<feature type="compositionally biased region" description="Polar residues" evidence="1">
    <location>
        <begin position="189"/>
        <end position="204"/>
    </location>
</feature>
<feature type="compositionally biased region" description="Basic and acidic residues" evidence="1">
    <location>
        <begin position="88"/>
        <end position="98"/>
    </location>
</feature>
<reference evidence="3 4" key="1">
    <citation type="submission" date="2023-02" db="EMBL/GenBank/DDBJ databases">
        <title>LHISI_Scaffold_Assembly.</title>
        <authorList>
            <person name="Stuart O.P."/>
            <person name="Cleave R."/>
            <person name="Magrath M.J.L."/>
            <person name="Mikheyev A.S."/>
        </authorList>
    </citation>
    <scope>NUCLEOTIDE SEQUENCE [LARGE SCALE GENOMIC DNA]</scope>
    <source>
        <strain evidence="3">Daus_M_001</strain>
        <tissue evidence="3">Leg muscle</tissue>
    </source>
</reference>
<name>A0ABQ9IFC8_9NEOP</name>
<feature type="compositionally biased region" description="Polar residues" evidence="1">
    <location>
        <begin position="221"/>
        <end position="231"/>
    </location>
</feature>
<protein>
    <submittedName>
        <fullName evidence="3">Uncharacterized protein</fullName>
    </submittedName>
</protein>
<evidence type="ECO:0000313" key="3">
    <source>
        <dbReference type="EMBL" id="KAJ8895364.1"/>
    </source>
</evidence>
<feature type="region of interest" description="Disordered" evidence="1">
    <location>
        <begin position="184"/>
        <end position="252"/>
    </location>
</feature>
<feature type="non-terminal residue" evidence="3">
    <location>
        <position position="281"/>
    </location>
</feature>
<proteinExistence type="predicted"/>
<feature type="transmembrane region" description="Helical" evidence="2">
    <location>
        <begin position="20"/>
        <end position="43"/>
    </location>
</feature>
<keyword evidence="2" id="KW-0472">Membrane</keyword>
<feature type="region of interest" description="Disordered" evidence="1">
    <location>
        <begin position="65"/>
        <end position="98"/>
    </location>
</feature>
<gene>
    <name evidence="3" type="ORF">PR048_000696</name>
</gene>
<evidence type="ECO:0000313" key="4">
    <source>
        <dbReference type="Proteomes" id="UP001159363"/>
    </source>
</evidence>
<dbReference type="EMBL" id="JARBHB010000001">
    <property type="protein sequence ID" value="KAJ8895364.1"/>
    <property type="molecule type" value="Genomic_DNA"/>
</dbReference>
<comment type="caution">
    <text evidence="3">The sequence shown here is derived from an EMBL/GenBank/DDBJ whole genome shotgun (WGS) entry which is preliminary data.</text>
</comment>
<keyword evidence="4" id="KW-1185">Reference proteome</keyword>
<dbReference type="Proteomes" id="UP001159363">
    <property type="component" value="Chromosome 1"/>
</dbReference>
<sequence>MKLNSKVHFMIRRYTLQNSWTFICLKLFLACRAIAFFGATWGVELSPIRALWPYFNLAKHAKGGQATAMSQRSRDAGRHNPSRSAKQKVKEEKERRDQIVMSKTRKMTEYLNVPGDNYNTKKTEAENIETSTTSYTKGMVRIEENIETPTTPTTSVAKGKIQQPAFSGCEMTVSVDKGKREQSEFSECEATTSNAESEIQQPASSECEAATSIAKDKIQQPEFSESEITTSEAKDKLSTEMNTYSNGLGKWPNNLNDRDSDYWLNKGNADFQHANSDFYAS</sequence>
<keyword evidence="2" id="KW-0812">Transmembrane</keyword>
<evidence type="ECO:0000256" key="2">
    <source>
        <dbReference type="SAM" id="Phobius"/>
    </source>
</evidence>
<organism evidence="3 4">
    <name type="scientific">Dryococelus australis</name>
    <dbReference type="NCBI Taxonomy" id="614101"/>
    <lineage>
        <taxon>Eukaryota</taxon>
        <taxon>Metazoa</taxon>
        <taxon>Ecdysozoa</taxon>
        <taxon>Arthropoda</taxon>
        <taxon>Hexapoda</taxon>
        <taxon>Insecta</taxon>
        <taxon>Pterygota</taxon>
        <taxon>Neoptera</taxon>
        <taxon>Polyneoptera</taxon>
        <taxon>Phasmatodea</taxon>
        <taxon>Verophasmatodea</taxon>
        <taxon>Anareolatae</taxon>
        <taxon>Phasmatidae</taxon>
        <taxon>Eurycanthinae</taxon>
        <taxon>Dryococelus</taxon>
    </lineage>
</organism>
<evidence type="ECO:0000256" key="1">
    <source>
        <dbReference type="SAM" id="MobiDB-lite"/>
    </source>
</evidence>
<keyword evidence="2" id="KW-1133">Transmembrane helix</keyword>
<accession>A0ABQ9IFC8</accession>